<dbReference type="InterPro" id="IPR038180">
    <property type="entry name" value="FlgT_N_sf"/>
</dbReference>
<feature type="signal peptide" evidence="1">
    <location>
        <begin position="1"/>
        <end position="24"/>
    </location>
</feature>
<proteinExistence type="predicted"/>
<keyword evidence="1" id="KW-0732">Signal</keyword>
<dbReference type="Gene3D" id="3.30.1660.40">
    <property type="entry name" value="FlgT, N-terminal domain"/>
    <property type="match status" value="1"/>
</dbReference>
<gene>
    <name evidence="2" type="ORF">ALO_10184</name>
</gene>
<dbReference type="Gene3D" id="3.40.50.10610">
    <property type="entry name" value="ABC-type transport auxiliary lipoprotein component"/>
    <property type="match status" value="1"/>
</dbReference>
<dbReference type="STRING" id="1009370.ALO_10184"/>
<evidence type="ECO:0000313" key="2">
    <source>
        <dbReference type="EMBL" id="EGO63981.1"/>
    </source>
</evidence>
<dbReference type="OrthoDB" id="1675514at2"/>
<evidence type="ECO:0000256" key="1">
    <source>
        <dbReference type="SAM" id="SignalP"/>
    </source>
</evidence>
<dbReference type="RefSeq" id="WP_004573315.1">
    <property type="nucleotide sequence ID" value="NZ_AFGF01000081.1"/>
</dbReference>
<dbReference type="AlphaFoldDB" id="F7NIY4"/>
<sequence length="372" mass="40173">MKRSLILLMAFISTLLLSGAPALAHPNDATPAREIVVKGYGPSKDDALRDAMRNAVEKAVGSFVEAQTLVENASIVTDEIYTKAQGFVQDYRILREGKQGDQVVLTVRIKVNTQPNAALMTSLQRLKLIEAGLQDPRIGVIIVNSDQTPNQAGQISVIRKLRELGFKRVIDPQQAKNLYSDAFISSMEEDDSTAQTIAASYQLDYVILGSALDSSAGEVIAGAGMYSARASIEAKLLKTDTGEIIAAGRFESGGADISQEVAGQKALTKAGETLAEDIAKQFLDYASDTEKTFKIVAQQVTAFSQVNALQKELKDVPGVKAVYLRSYANGAAEFDVNFIGTSQRLADRLEQCSSVTLIILEIANSLIQVEMF</sequence>
<accession>F7NIY4</accession>
<dbReference type="EMBL" id="AFGF01000081">
    <property type="protein sequence ID" value="EGO63981.1"/>
    <property type="molecule type" value="Genomic_DNA"/>
</dbReference>
<dbReference type="eggNOG" id="ENOG503309H">
    <property type="taxonomic scope" value="Bacteria"/>
</dbReference>
<evidence type="ECO:0008006" key="4">
    <source>
        <dbReference type="Google" id="ProtNLM"/>
    </source>
</evidence>
<feature type="chain" id="PRO_5003359209" description="Flagellar assembly protein T N-terminal domain-containing protein" evidence="1">
    <location>
        <begin position="25"/>
        <end position="372"/>
    </location>
</feature>
<name>F7NIY4_9FIRM</name>
<reference evidence="2 3" key="1">
    <citation type="journal article" date="2011" name="EMBO J.">
        <title>Structural diversity of bacterial flagellar motors.</title>
        <authorList>
            <person name="Chen S."/>
            <person name="Beeby M."/>
            <person name="Murphy G.E."/>
            <person name="Leadbetter J.R."/>
            <person name="Hendrixson D.R."/>
            <person name="Briegel A."/>
            <person name="Li Z."/>
            <person name="Shi J."/>
            <person name="Tocheva E.I."/>
            <person name="Muller A."/>
            <person name="Dobro M.J."/>
            <person name="Jensen G.J."/>
        </authorList>
    </citation>
    <scope>NUCLEOTIDE SEQUENCE [LARGE SCALE GENOMIC DNA]</scope>
    <source>
        <strain evidence="2 3">DSM 6540</strain>
    </source>
</reference>
<keyword evidence="3" id="KW-1185">Reference proteome</keyword>
<comment type="caution">
    <text evidence="2">The sequence shown here is derived from an EMBL/GenBank/DDBJ whole genome shotgun (WGS) entry which is preliminary data.</text>
</comment>
<organism evidence="2 3">
    <name type="scientific">Acetonema longum DSM 6540</name>
    <dbReference type="NCBI Taxonomy" id="1009370"/>
    <lineage>
        <taxon>Bacteria</taxon>
        <taxon>Bacillati</taxon>
        <taxon>Bacillota</taxon>
        <taxon>Negativicutes</taxon>
        <taxon>Acetonemataceae</taxon>
        <taxon>Acetonema</taxon>
    </lineage>
</organism>
<protein>
    <recommendedName>
        <fullName evidence="4">Flagellar assembly protein T N-terminal domain-containing protein</fullName>
    </recommendedName>
</protein>
<evidence type="ECO:0000313" key="3">
    <source>
        <dbReference type="Proteomes" id="UP000003240"/>
    </source>
</evidence>
<dbReference type="Proteomes" id="UP000003240">
    <property type="component" value="Unassembled WGS sequence"/>
</dbReference>